<evidence type="ECO:0000313" key="12">
    <source>
        <dbReference type="EMBL" id="KAL0946741.1"/>
    </source>
</evidence>
<feature type="transmembrane region" description="Helical" evidence="10">
    <location>
        <begin position="225"/>
        <end position="243"/>
    </location>
</feature>
<keyword evidence="7 10" id="KW-1133">Transmembrane helix</keyword>
<sequence>MSMSWTSSPVTIALSLRILIALCTRTYFQPDEYFQALEPAHALVFGYGHLTWEWLTPQPIRSILYPAVNVPLYWALKALNLDKNRLFGDALLVAGPRILHGAFAAATDIWLRELARKVLGPRYVSTSFWLSLTSTFHALSLSRSFSNSLETSLSTIAFSYFPWDAGYNLSPALIDRKHVRKSLIFAALACGIRPTSAIIWAFLFSNLLWQMRSSRRIFGLLMRDALVIGATTLIAMLAVDSLYYAKLTFPPLSFLLTNLSSVSLFYGGNPWHFYVSAALPILCTTALPFVVLGMWATLQDHPRNTGAMKFVFQTIVWTIAIYSLAGHKEWRFIHPLLPLLHLFAAKWLVDHSSSALATKKGKSKEMQLFPFPSVIDPKYAHAILSTIPVSIYLVALYCSGPISSMSYLRSLPSPELMKGIGVLMPCHSLPGYAYLHREELAGGRFWALGCEPPLQRQNLSTYVDQTDVFYESPHAYLQTYFPNKVDTSFPISPFPTMPPGMPAVRSSSDGRWPWVHEWPGYLVFFGELLDREGVLTVLEGKGYAQVWKGGRNWEGEGKRKGGVHVWKWTRPI</sequence>
<dbReference type="EC" id="2.4.1.-" evidence="10"/>
<comment type="caution">
    <text evidence="12">The sequence shown here is derived from an EMBL/GenBank/DDBJ whole genome shotgun (WGS) entry which is preliminary data.</text>
</comment>
<keyword evidence="11" id="KW-0732">Signal</keyword>
<reference evidence="13" key="1">
    <citation type="submission" date="2024-06" db="EMBL/GenBank/DDBJ databases">
        <title>Multi-omics analyses provide insights into the biosynthesis of the anticancer antibiotic pleurotin in Hohenbuehelia grisea.</title>
        <authorList>
            <person name="Weaver J.A."/>
            <person name="Alberti F."/>
        </authorList>
    </citation>
    <scope>NUCLEOTIDE SEQUENCE [LARGE SCALE GENOMIC DNA]</scope>
    <source>
        <strain evidence="13">T-177</strain>
    </source>
</reference>
<evidence type="ECO:0000256" key="10">
    <source>
        <dbReference type="RuleBase" id="RU363075"/>
    </source>
</evidence>
<keyword evidence="8 10" id="KW-0472">Membrane</keyword>
<evidence type="ECO:0000256" key="2">
    <source>
        <dbReference type="ARBA" id="ARBA00006065"/>
    </source>
</evidence>
<evidence type="ECO:0000256" key="11">
    <source>
        <dbReference type="SAM" id="SignalP"/>
    </source>
</evidence>
<keyword evidence="13" id="KW-1185">Reference proteome</keyword>
<dbReference type="EMBL" id="JASNQZ010000015">
    <property type="protein sequence ID" value="KAL0946741.1"/>
    <property type="molecule type" value="Genomic_DNA"/>
</dbReference>
<name>A0ABR3ITS1_9AGAR</name>
<keyword evidence="5 10" id="KW-0812">Transmembrane</keyword>
<comment type="similarity">
    <text evidence="2">Belongs to the glycosyltransferase 22 family. PIGB subfamily.</text>
</comment>
<evidence type="ECO:0000313" key="13">
    <source>
        <dbReference type="Proteomes" id="UP001556367"/>
    </source>
</evidence>
<feature type="chain" id="PRO_5046302717" description="Mannosyltransferase" evidence="11">
    <location>
        <begin position="29"/>
        <end position="572"/>
    </location>
</feature>
<organism evidence="12 13">
    <name type="scientific">Hohenbuehelia grisea</name>
    <dbReference type="NCBI Taxonomy" id="104357"/>
    <lineage>
        <taxon>Eukaryota</taxon>
        <taxon>Fungi</taxon>
        <taxon>Dikarya</taxon>
        <taxon>Basidiomycota</taxon>
        <taxon>Agaricomycotina</taxon>
        <taxon>Agaricomycetes</taxon>
        <taxon>Agaricomycetidae</taxon>
        <taxon>Agaricales</taxon>
        <taxon>Pleurotineae</taxon>
        <taxon>Pleurotaceae</taxon>
        <taxon>Hohenbuehelia</taxon>
    </lineage>
</organism>
<evidence type="ECO:0000256" key="4">
    <source>
        <dbReference type="ARBA" id="ARBA00022679"/>
    </source>
</evidence>
<dbReference type="PANTHER" id="PTHR22760">
    <property type="entry name" value="GLYCOSYLTRANSFERASE"/>
    <property type="match status" value="1"/>
</dbReference>
<dbReference type="InterPro" id="IPR005599">
    <property type="entry name" value="GPI_mannosylTrfase"/>
</dbReference>
<keyword evidence="3 10" id="KW-0328">Glycosyltransferase</keyword>
<comment type="subcellular location">
    <subcellularLocation>
        <location evidence="1 10">Endoplasmic reticulum membrane</location>
        <topology evidence="1 10">Multi-pass membrane protein</topology>
    </subcellularLocation>
</comment>
<evidence type="ECO:0000256" key="9">
    <source>
        <dbReference type="ARBA" id="ARBA00024708"/>
    </source>
</evidence>
<gene>
    <name evidence="12" type="ORF">HGRIS_012920</name>
</gene>
<evidence type="ECO:0000256" key="3">
    <source>
        <dbReference type="ARBA" id="ARBA00022676"/>
    </source>
</evidence>
<feature type="transmembrane region" description="Helical" evidence="10">
    <location>
        <begin position="307"/>
        <end position="325"/>
    </location>
</feature>
<feature type="transmembrane region" description="Helical" evidence="10">
    <location>
        <begin position="273"/>
        <end position="295"/>
    </location>
</feature>
<evidence type="ECO:0000256" key="6">
    <source>
        <dbReference type="ARBA" id="ARBA00022824"/>
    </source>
</evidence>
<dbReference type="Pfam" id="PF03901">
    <property type="entry name" value="Glyco_transf_22"/>
    <property type="match status" value="1"/>
</dbReference>
<evidence type="ECO:0000256" key="5">
    <source>
        <dbReference type="ARBA" id="ARBA00022692"/>
    </source>
</evidence>
<comment type="function">
    <text evidence="9">Mannosyltransferase involved in glycosylphosphatidylinositol-anchor biosynthesis. Transfers the third mannose to Man2-GlcN-acyl-PI during GPI precursor assembly.</text>
</comment>
<dbReference type="PANTHER" id="PTHR22760:SF4">
    <property type="entry name" value="GPI MANNOSYLTRANSFERASE 3"/>
    <property type="match status" value="1"/>
</dbReference>
<feature type="transmembrane region" description="Helical" evidence="10">
    <location>
        <begin position="379"/>
        <end position="399"/>
    </location>
</feature>
<evidence type="ECO:0000256" key="1">
    <source>
        <dbReference type="ARBA" id="ARBA00004477"/>
    </source>
</evidence>
<dbReference type="Proteomes" id="UP001556367">
    <property type="component" value="Unassembled WGS sequence"/>
</dbReference>
<proteinExistence type="inferred from homology"/>
<protein>
    <recommendedName>
        <fullName evidence="10">Mannosyltransferase</fullName>
        <ecNumber evidence="10">2.4.1.-</ecNumber>
    </recommendedName>
</protein>
<evidence type="ECO:0000256" key="8">
    <source>
        <dbReference type="ARBA" id="ARBA00023136"/>
    </source>
</evidence>
<keyword evidence="4" id="KW-0808">Transferase</keyword>
<accession>A0ABR3ITS1</accession>
<feature type="signal peptide" evidence="11">
    <location>
        <begin position="1"/>
        <end position="28"/>
    </location>
</feature>
<keyword evidence="6 10" id="KW-0256">Endoplasmic reticulum</keyword>
<feature type="transmembrane region" description="Helical" evidence="10">
    <location>
        <begin position="183"/>
        <end position="204"/>
    </location>
</feature>
<evidence type="ECO:0000256" key="7">
    <source>
        <dbReference type="ARBA" id="ARBA00022989"/>
    </source>
</evidence>